<evidence type="ECO:0000256" key="16">
    <source>
        <dbReference type="PIRSR" id="PIRSR000169-1"/>
    </source>
</evidence>
<evidence type="ECO:0000256" key="14">
    <source>
        <dbReference type="ARBA" id="ARBA00023004"/>
    </source>
</evidence>
<evidence type="ECO:0000313" key="22">
    <source>
        <dbReference type="Proteomes" id="UP000594903"/>
    </source>
</evidence>
<dbReference type="PIRSF" id="PIRSF000169">
    <property type="entry name" value="SDH_D"/>
    <property type="match status" value="1"/>
</dbReference>
<evidence type="ECO:0000256" key="4">
    <source>
        <dbReference type="ARBA" id="ARBA00019425"/>
    </source>
</evidence>
<evidence type="ECO:0000256" key="13">
    <source>
        <dbReference type="ARBA" id="ARBA00022989"/>
    </source>
</evidence>
<dbReference type="Proteomes" id="UP000594903">
    <property type="component" value="Chromosome"/>
</dbReference>
<keyword evidence="15 18" id="KW-0472">Membrane</keyword>
<dbReference type="AlphaFoldDB" id="A0A378XDG5"/>
<gene>
    <name evidence="20" type="primary">sdhD</name>
    <name evidence="19" type="ORF">I6G29_02615</name>
    <name evidence="20" type="ORF">NCTC11997_00571</name>
</gene>
<evidence type="ECO:0000256" key="9">
    <source>
        <dbReference type="ARBA" id="ARBA00022617"/>
    </source>
</evidence>
<keyword evidence="22" id="KW-1185">Reference proteome</keyword>
<dbReference type="GO" id="GO:0005886">
    <property type="term" value="C:plasma membrane"/>
    <property type="evidence" value="ECO:0007669"/>
    <property type="project" value="UniProtKB-SubCell"/>
</dbReference>
<feature type="transmembrane region" description="Helical" evidence="18">
    <location>
        <begin position="101"/>
        <end position="126"/>
    </location>
</feature>
<dbReference type="OrthoDB" id="5612767at2"/>
<evidence type="ECO:0000256" key="15">
    <source>
        <dbReference type="ARBA" id="ARBA00023136"/>
    </source>
</evidence>
<dbReference type="GO" id="GO:0020037">
    <property type="term" value="F:heme binding"/>
    <property type="evidence" value="ECO:0007669"/>
    <property type="project" value="InterPro"/>
</dbReference>
<accession>A0A378XDG5</accession>
<dbReference type="GO" id="GO:0017004">
    <property type="term" value="P:cytochrome complex assembly"/>
    <property type="evidence" value="ECO:0007669"/>
    <property type="project" value="TreeGrafter"/>
</dbReference>
<keyword evidence="13 18" id="KW-1133">Transmembrane helix</keyword>
<dbReference type="RefSeq" id="WP_018574330.1">
    <property type="nucleotide sequence ID" value="NZ_CP065725.1"/>
</dbReference>
<feature type="transmembrane region" description="Helical" evidence="18">
    <location>
        <begin position="70"/>
        <end position="89"/>
    </location>
</feature>
<dbReference type="PANTHER" id="PTHR38689:SF1">
    <property type="entry name" value="SUCCINATE DEHYDROGENASE HYDROPHOBIC MEMBRANE ANCHOR SUBUNIT"/>
    <property type="match status" value="1"/>
</dbReference>
<dbReference type="Gene3D" id="1.20.1300.10">
    <property type="entry name" value="Fumarate reductase/succinate dehydrogenase, transmembrane subunit"/>
    <property type="match status" value="1"/>
</dbReference>
<dbReference type="GO" id="GO:0046872">
    <property type="term" value="F:metal ion binding"/>
    <property type="evidence" value="ECO:0007669"/>
    <property type="project" value="UniProtKB-KW"/>
</dbReference>
<name>A0A378XDG5_9BURK</name>
<evidence type="ECO:0000256" key="17">
    <source>
        <dbReference type="PIRSR" id="PIRSR000169-2"/>
    </source>
</evidence>
<organism evidence="20 21">
    <name type="scientific">Oligella ureolytica</name>
    <dbReference type="NCBI Taxonomy" id="90244"/>
    <lineage>
        <taxon>Bacteria</taxon>
        <taxon>Pseudomonadati</taxon>
        <taxon>Pseudomonadota</taxon>
        <taxon>Betaproteobacteria</taxon>
        <taxon>Burkholderiales</taxon>
        <taxon>Alcaligenaceae</taxon>
        <taxon>Oligella</taxon>
    </lineage>
</organism>
<comment type="pathway">
    <text evidence="3">Carbohydrate metabolism; tricarboxylic acid cycle.</text>
</comment>
<sequence length="128" mass="14597">MEHRYEQYGHKRLAVGAGYGTMDFIAQRTTAIILAVYSILFLLAVIFTKIDYDSWTNLFTFTWFGGFPTGKISTTLAFLALAYHAWVGVRDIWMDYATCATLRLSLQVLTVMWLVSSVVYFASVLWSL</sequence>
<protein>
    <recommendedName>
        <fullName evidence="4">Succinate dehydrogenase hydrophobic membrane anchor subunit</fullName>
    </recommendedName>
</protein>
<dbReference type="STRING" id="1122619.GCA_000373745_01142"/>
<evidence type="ECO:0000256" key="7">
    <source>
        <dbReference type="ARBA" id="ARBA00022519"/>
    </source>
</evidence>
<keyword evidence="9 17" id="KW-0349">Heme</keyword>
<evidence type="ECO:0000256" key="8">
    <source>
        <dbReference type="ARBA" id="ARBA00022532"/>
    </source>
</evidence>
<evidence type="ECO:0000256" key="6">
    <source>
        <dbReference type="ARBA" id="ARBA00022475"/>
    </source>
</evidence>
<comment type="function">
    <text evidence="1">Membrane-anchoring subunit of succinate dehydrogenase (SDH).</text>
</comment>
<dbReference type="InterPro" id="IPR000701">
    <property type="entry name" value="SuccDH_FuR_B_TM-su"/>
</dbReference>
<dbReference type="SUPFAM" id="SSF81343">
    <property type="entry name" value="Fumarate reductase respiratory complex transmembrane subunits"/>
    <property type="match status" value="1"/>
</dbReference>
<evidence type="ECO:0000256" key="11">
    <source>
        <dbReference type="ARBA" id="ARBA00022723"/>
    </source>
</evidence>
<evidence type="ECO:0000256" key="3">
    <source>
        <dbReference type="ARBA" id="ARBA00005163"/>
    </source>
</evidence>
<keyword evidence="6" id="KW-1003">Cell membrane</keyword>
<dbReference type="InterPro" id="IPR034804">
    <property type="entry name" value="SQR/QFR_C/D"/>
</dbReference>
<dbReference type="CDD" id="cd03494">
    <property type="entry name" value="SQR_TypeC_SdhD"/>
    <property type="match status" value="1"/>
</dbReference>
<dbReference type="GO" id="GO:0006099">
    <property type="term" value="P:tricarboxylic acid cycle"/>
    <property type="evidence" value="ECO:0007669"/>
    <property type="project" value="UniProtKB-UniPathway"/>
</dbReference>
<evidence type="ECO:0000313" key="20">
    <source>
        <dbReference type="EMBL" id="SUA51370.1"/>
    </source>
</evidence>
<keyword evidence="11 17" id="KW-0479">Metal-binding</keyword>
<comment type="subcellular location">
    <subcellularLocation>
        <location evidence="2">Cell inner membrane</location>
        <topology evidence="2">Multi-pass membrane protein</topology>
    </subcellularLocation>
</comment>
<keyword evidence="7" id="KW-0997">Cell inner membrane</keyword>
<evidence type="ECO:0000256" key="10">
    <source>
        <dbReference type="ARBA" id="ARBA00022692"/>
    </source>
</evidence>
<proteinExistence type="predicted"/>
<dbReference type="Proteomes" id="UP000254603">
    <property type="component" value="Unassembled WGS sequence"/>
</dbReference>
<dbReference type="NCBIfam" id="TIGR02968">
    <property type="entry name" value="succ_dehyd_anc"/>
    <property type="match status" value="1"/>
</dbReference>
<dbReference type="Pfam" id="PF01127">
    <property type="entry name" value="Sdh_cyt"/>
    <property type="match status" value="1"/>
</dbReference>
<evidence type="ECO:0000256" key="1">
    <source>
        <dbReference type="ARBA" id="ARBA00004050"/>
    </source>
</evidence>
<dbReference type="GO" id="GO:0009055">
    <property type="term" value="F:electron transfer activity"/>
    <property type="evidence" value="ECO:0007669"/>
    <property type="project" value="TreeGrafter"/>
</dbReference>
<dbReference type="PANTHER" id="PTHR38689">
    <property type="entry name" value="SUCCINATE DEHYDROGENASE HYDROPHOBIC MEMBRANE ANCHOR SUBUNIT"/>
    <property type="match status" value="1"/>
</dbReference>
<reference evidence="19 22" key="2">
    <citation type="submission" date="2020-12" db="EMBL/GenBank/DDBJ databases">
        <title>FDA dAtabase for Regulatory Grade micrObial Sequences (FDA-ARGOS): Supporting development and validation of Infectious Disease Dx tests.</title>
        <authorList>
            <person name="Sproer C."/>
            <person name="Gronow S."/>
            <person name="Severitt S."/>
            <person name="Schroder I."/>
            <person name="Tallon L."/>
            <person name="Sadzewicz L."/>
            <person name="Zhao X."/>
            <person name="Boylan J."/>
            <person name="Ott S."/>
            <person name="Bowen H."/>
            <person name="Vavikolanu K."/>
            <person name="Mehta A."/>
            <person name="Aluvathingal J."/>
            <person name="Nadendla S."/>
            <person name="Lowell S."/>
            <person name="Myers T."/>
            <person name="Yan Y."/>
            <person name="Sichtig H."/>
        </authorList>
    </citation>
    <scope>NUCLEOTIDE SEQUENCE [LARGE SCALE GENOMIC DNA]</scope>
    <source>
        <strain evidence="19 22">FDAARGOS_872</strain>
    </source>
</reference>
<evidence type="ECO:0000313" key="19">
    <source>
        <dbReference type="EMBL" id="QPT40514.1"/>
    </source>
</evidence>
<evidence type="ECO:0000256" key="2">
    <source>
        <dbReference type="ARBA" id="ARBA00004429"/>
    </source>
</evidence>
<feature type="transmembrane region" description="Helical" evidence="18">
    <location>
        <begin position="31"/>
        <end position="50"/>
    </location>
</feature>
<keyword evidence="8" id="KW-0816">Tricarboxylic acid cycle</keyword>
<feature type="binding site" description="axial binding residue" evidence="17">
    <location>
        <position position="84"/>
    </location>
    <ligand>
        <name>heme</name>
        <dbReference type="ChEBI" id="CHEBI:30413"/>
        <note>ligand shared with second transmembrane subunit</note>
    </ligand>
    <ligandPart>
        <name>Fe</name>
        <dbReference type="ChEBI" id="CHEBI:18248"/>
    </ligandPart>
</feature>
<keyword evidence="10 18" id="KW-0812">Transmembrane</keyword>
<comment type="cofactor">
    <cofactor evidence="17">
        <name>heme</name>
        <dbReference type="ChEBI" id="CHEBI:30413"/>
    </cofactor>
    <text evidence="17">The heme is bound between the two transmembrane subunits.</text>
</comment>
<keyword evidence="12" id="KW-0249">Electron transport</keyword>
<feature type="binding site" evidence="16">
    <location>
        <position position="96"/>
    </location>
    <ligand>
        <name>a ubiquinone</name>
        <dbReference type="ChEBI" id="CHEBI:16389"/>
    </ligand>
</feature>
<evidence type="ECO:0000256" key="5">
    <source>
        <dbReference type="ARBA" id="ARBA00022448"/>
    </source>
</evidence>
<dbReference type="UniPathway" id="UPA00223"/>
<dbReference type="EMBL" id="CP065725">
    <property type="protein sequence ID" value="QPT40514.1"/>
    <property type="molecule type" value="Genomic_DNA"/>
</dbReference>
<keyword evidence="14 17" id="KW-0408">Iron</keyword>
<dbReference type="InterPro" id="IPR014312">
    <property type="entry name" value="Succ_DH_anchor"/>
</dbReference>
<evidence type="ECO:0000256" key="12">
    <source>
        <dbReference type="ARBA" id="ARBA00022982"/>
    </source>
</evidence>
<evidence type="ECO:0000256" key="18">
    <source>
        <dbReference type="SAM" id="Phobius"/>
    </source>
</evidence>
<reference evidence="20 21" key="1">
    <citation type="submission" date="2018-06" db="EMBL/GenBank/DDBJ databases">
        <authorList>
            <consortium name="Pathogen Informatics"/>
            <person name="Doyle S."/>
        </authorList>
    </citation>
    <scope>NUCLEOTIDE SEQUENCE [LARGE SCALE GENOMIC DNA]</scope>
    <source>
        <strain evidence="20 21">NCTC11997</strain>
    </source>
</reference>
<evidence type="ECO:0000313" key="21">
    <source>
        <dbReference type="Proteomes" id="UP000254603"/>
    </source>
</evidence>
<dbReference type="EMBL" id="UGSB01000001">
    <property type="protein sequence ID" value="SUA51370.1"/>
    <property type="molecule type" value="Genomic_DNA"/>
</dbReference>
<keyword evidence="5" id="KW-0813">Transport</keyword>